<evidence type="ECO:0000259" key="6">
    <source>
        <dbReference type="PROSITE" id="PS51077"/>
    </source>
</evidence>
<dbReference type="SMART" id="SM00346">
    <property type="entry name" value="HTH_ICLR"/>
    <property type="match status" value="1"/>
</dbReference>
<feature type="domain" description="HTH iclR-type" evidence="6">
    <location>
        <begin position="12"/>
        <end position="75"/>
    </location>
</feature>
<name>A0A1G8A922_9BACI</name>
<dbReference type="EMBL" id="FNDK01000002">
    <property type="protein sequence ID" value="SDH17429.1"/>
    <property type="molecule type" value="Genomic_DNA"/>
</dbReference>
<dbReference type="Gene3D" id="3.30.450.40">
    <property type="match status" value="1"/>
</dbReference>
<reference evidence="8 9" key="1">
    <citation type="submission" date="2016-10" db="EMBL/GenBank/DDBJ databases">
        <authorList>
            <person name="de Groot N.N."/>
        </authorList>
    </citation>
    <scope>NUCLEOTIDE SEQUENCE [LARGE SCALE GENOMIC DNA]</scope>
    <source>
        <strain evidence="8 9">DSM 21632</strain>
    </source>
</reference>
<dbReference type="GO" id="GO:0003677">
    <property type="term" value="F:DNA binding"/>
    <property type="evidence" value="ECO:0007669"/>
    <property type="project" value="UniProtKB-KW"/>
</dbReference>
<evidence type="ECO:0000256" key="4">
    <source>
        <dbReference type="ARBA" id="ARBA00058938"/>
    </source>
</evidence>
<keyword evidence="3" id="KW-0804">Transcription</keyword>
<feature type="domain" description="IclR-ED" evidence="7">
    <location>
        <begin position="76"/>
        <end position="258"/>
    </location>
</feature>
<dbReference type="RefSeq" id="WP_091271271.1">
    <property type="nucleotide sequence ID" value="NZ_FNDK01000002.1"/>
</dbReference>
<dbReference type="PANTHER" id="PTHR30136">
    <property type="entry name" value="HELIX-TURN-HELIX TRANSCRIPTIONAL REGULATOR, ICLR FAMILY"/>
    <property type="match status" value="1"/>
</dbReference>
<evidence type="ECO:0000256" key="5">
    <source>
        <dbReference type="ARBA" id="ARBA00070406"/>
    </source>
</evidence>
<dbReference type="FunFam" id="1.10.10.10:FF:000056">
    <property type="entry name" value="IclR family transcriptional regulator"/>
    <property type="match status" value="1"/>
</dbReference>
<evidence type="ECO:0000256" key="3">
    <source>
        <dbReference type="ARBA" id="ARBA00023163"/>
    </source>
</evidence>
<dbReference type="InterPro" id="IPR050707">
    <property type="entry name" value="HTH_MetabolicPath_Reg"/>
</dbReference>
<dbReference type="InterPro" id="IPR029016">
    <property type="entry name" value="GAF-like_dom_sf"/>
</dbReference>
<dbReference type="Pfam" id="PF01614">
    <property type="entry name" value="IclR_C"/>
    <property type="match status" value="1"/>
</dbReference>
<dbReference type="InterPro" id="IPR036390">
    <property type="entry name" value="WH_DNA-bd_sf"/>
</dbReference>
<dbReference type="SUPFAM" id="SSF55781">
    <property type="entry name" value="GAF domain-like"/>
    <property type="match status" value="1"/>
</dbReference>
<dbReference type="GO" id="GO:0045892">
    <property type="term" value="P:negative regulation of DNA-templated transcription"/>
    <property type="evidence" value="ECO:0007669"/>
    <property type="project" value="UniProtKB-ARBA"/>
</dbReference>
<keyword evidence="9" id="KW-1185">Reference proteome</keyword>
<dbReference type="Proteomes" id="UP000199163">
    <property type="component" value="Unassembled WGS sequence"/>
</dbReference>
<evidence type="ECO:0000313" key="8">
    <source>
        <dbReference type="EMBL" id="SDH17429.1"/>
    </source>
</evidence>
<gene>
    <name evidence="8" type="ORF">SAMN05192534_10269</name>
</gene>
<dbReference type="InterPro" id="IPR014757">
    <property type="entry name" value="Tscrpt_reg_IclR_C"/>
</dbReference>
<proteinExistence type="predicted"/>
<dbReference type="AlphaFoldDB" id="A0A1G8A922"/>
<evidence type="ECO:0000259" key="7">
    <source>
        <dbReference type="PROSITE" id="PS51078"/>
    </source>
</evidence>
<dbReference type="Pfam" id="PF09339">
    <property type="entry name" value="HTH_IclR"/>
    <property type="match status" value="1"/>
</dbReference>
<dbReference type="SUPFAM" id="SSF46785">
    <property type="entry name" value="Winged helix' DNA-binding domain"/>
    <property type="match status" value="1"/>
</dbReference>
<dbReference type="PANTHER" id="PTHR30136:SF35">
    <property type="entry name" value="HTH-TYPE TRANSCRIPTIONAL REGULATOR RV1719"/>
    <property type="match status" value="1"/>
</dbReference>
<dbReference type="PROSITE" id="PS51077">
    <property type="entry name" value="HTH_ICLR"/>
    <property type="match status" value="1"/>
</dbReference>
<dbReference type="GO" id="GO:0003700">
    <property type="term" value="F:DNA-binding transcription factor activity"/>
    <property type="evidence" value="ECO:0007669"/>
    <property type="project" value="TreeGrafter"/>
</dbReference>
<evidence type="ECO:0000256" key="1">
    <source>
        <dbReference type="ARBA" id="ARBA00023015"/>
    </source>
</evidence>
<accession>A0A1G8A922</accession>
<dbReference type="InterPro" id="IPR036388">
    <property type="entry name" value="WH-like_DNA-bd_sf"/>
</dbReference>
<dbReference type="STRING" id="568899.SAMN05192534_10269"/>
<keyword evidence="1" id="KW-0805">Transcription regulation</keyword>
<dbReference type="InterPro" id="IPR005471">
    <property type="entry name" value="Tscrpt_reg_IclR_N"/>
</dbReference>
<sequence>MQNSTTRDKYRLSSVRNAMKILQLYKHSSKKDFGVAEIARHTGLPKSTAHRLISTLRKEGFLSQHPRTGQYRLGLSLLTLGGVVSVHKEIYKDAFPILESLVKDIGETCHICLLEKEQVVYFYRVKRKNPERLITDIGRKNPIHCTSEGLVLLAYQEEAFVDHIIEQGLHRYTDNTITDGEHLKETLHKIREQGYAVSKEQYFPNYAGIAVPIRDYSSNVVSSLATIGPTTRISENSYNRYINTLKHTARDISEELGYFGS</sequence>
<dbReference type="PROSITE" id="PS51078">
    <property type="entry name" value="ICLR_ED"/>
    <property type="match status" value="1"/>
</dbReference>
<evidence type="ECO:0000256" key="2">
    <source>
        <dbReference type="ARBA" id="ARBA00023125"/>
    </source>
</evidence>
<evidence type="ECO:0000313" key="9">
    <source>
        <dbReference type="Proteomes" id="UP000199163"/>
    </source>
</evidence>
<comment type="function">
    <text evidence="4">May be an activator protein for the gylABX operon.</text>
</comment>
<organism evidence="8 9">
    <name type="scientific">Alteribacillus persepolensis</name>
    <dbReference type="NCBI Taxonomy" id="568899"/>
    <lineage>
        <taxon>Bacteria</taxon>
        <taxon>Bacillati</taxon>
        <taxon>Bacillota</taxon>
        <taxon>Bacilli</taxon>
        <taxon>Bacillales</taxon>
        <taxon>Bacillaceae</taxon>
        <taxon>Alteribacillus</taxon>
    </lineage>
</organism>
<keyword evidence="2" id="KW-0238">DNA-binding</keyword>
<dbReference type="Gene3D" id="1.10.10.10">
    <property type="entry name" value="Winged helix-like DNA-binding domain superfamily/Winged helix DNA-binding domain"/>
    <property type="match status" value="1"/>
</dbReference>
<dbReference type="OrthoDB" id="9778379at2"/>
<protein>
    <recommendedName>
        <fullName evidence="5">Glycerol operon regulatory protein</fullName>
    </recommendedName>
</protein>